<dbReference type="EMBL" id="CTEE01000002">
    <property type="protein sequence ID" value="CQD24133.1"/>
    <property type="molecule type" value="Genomic_DNA"/>
</dbReference>
<organism evidence="2 3">
    <name type="scientific">Mycobacterium lentiflavum</name>
    <dbReference type="NCBI Taxonomy" id="141349"/>
    <lineage>
        <taxon>Bacteria</taxon>
        <taxon>Bacillati</taxon>
        <taxon>Actinomycetota</taxon>
        <taxon>Actinomycetes</taxon>
        <taxon>Mycobacteriales</taxon>
        <taxon>Mycobacteriaceae</taxon>
        <taxon>Mycobacterium</taxon>
        <taxon>Mycobacterium simiae complex</taxon>
    </lineage>
</organism>
<dbReference type="STRING" id="141349.BN1232_06066"/>
<dbReference type="OrthoDB" id="4640481at2"/>
<evidence type="ECO:0000313" key="2">
    <source>
        <dbReference type="EMBL" id="CQD24133.1"/>
    </source>
</evidence>
<keyword evidence="1" id="KW-0175">Coiled coil</keyword>
<protein>
    <submittedName>
        <fullName evidence="2">Uncharacterized protein</fullName>
    </submittedName>
</protein>
<gene>
    <name evidence="2" type="ORF">BN1232_06066</name>
</gene>
<sequence length="154" mass="16945">MSAPAGSPWPGGEYGEVHSPSGRRAYLAAQAAELAGRTRKWATELARAGNMVDSEREHIPGRQGAPAWFLIADSFEQHLHTLGLWPPRSPGVTSEWQQLLELQGVDLEAARREIAELNQQIDALTARNQRLQTDRNNLLDTIAKLTEVAKTTPS</sequence>
<accession>A0A0E4H1W9</accession>
<feature type="coiled-coil region" evidence="1">
    <location>
        <begin position="100"/>
        <end position="148"/>
    </location>
</feature>
<dbReference type="AlphaFoldDB" id="A0A0E4H1W9"/>
<dbReference type="RefSeq" id="WP_090609852.1">
    <property type="nucleotide sequence ID" value="NZ_CTEE01000002.1"/>
</dbReference>
<evidence type="ECO:0000313" key="3">
    <source>
        <dbReference type="Proteomes" id="UP000199251"/>
    </source>
</evidence>
<proteinExistence type="predicted"/>
<reference evidence="2 3" key="1">
    <citation type="submission" date="2015-03" db="EMBL/GenBank/DDBJ databases">
        <authorList>
            <person name="Urmite Genomes"/>
        </authorList>
    </citation>
    <scope>NUCLEOTIDE SEQUENCE [LARGE SCALE GENOMIC DNA]</scope>
    <source>
        <strain evidence="2 3">CSUR P1491</strain>
    </source>
</reference>
<name>A0A0E4H1W9_MYCLN</name>
<dbReference type="Proteomes" id="UP000199251">
    <property type="component" value="Unassembled WGS sequence"/>
</dbReference>
<evidence type="ECO:0000256" key="1">
    <source>
        <dbReference type="SAM" id="Coils"/>
    </source>
</evidence>